<reference evidence="2 3" key="1">
    <citation type="submission" date="2014-03" db="EMBL/GenBank/DDBJ databases">
        <title>Draft Genome Sequence of Actibacterium mucosum KCTC 23349, a Marine Alphaproteobacterium with Complex Ionic Requirements Isolated from Mediterranean Seawater at Malvarrosa Beach, Valencia, Spain.</title>
        <authorList>
            <person name="Arahal D.R."/>
            <person name="Shao Z."/>
            <person name="Lai Q."/>
            <person name="Pujalte M.J."/>
        </authorList>
    </citation>
    <scope>NUCLEOTIDE SEQUENCE [LARGE SCALE GENOMIC DNA]</scope>
    <source>
        <strain evidence="2 3">KCTC 23349</strain>
    </source>
</reference>
<organism evidence="2 3">
    <name type="scientific">Actibacterium mucosum KCTC 23349</name>
    <dbReference type="NCBI Taxonomy" id="1454373"/>
    <lineage>
        <taxon>Bacteria</taxon>
        <taxon>Pseudomonadati</taxon>
        <taxon>Pseudomonadota</taxon>
        <taxon>Alphaproteobacteria</taxon>
        <taxon>Rhodobacterales</taxon>
        <taxon>Roseobacteraceae</taxon>
        <taxon>Actibacterium</taxon>
    </lineage>
</organism>
<keyword evidence="3" id="KW-1185">Reference proteome</keyword>
<dbReference type="EMBL" id="JFKE01000005">
    <property type="protein sequence ID" value="KAJ54915.1"/>
    <property type="molecule type" value="Genomic_DNA"/>
</dbReference>
<evidence type="ECO:0000313" key="3">
    <source>
        <dbReference type="Proteomes" id="UP000026249"/>
    </source>
</evidence>
<feature type="transmembrane region" description="Helical" evidence="1">
    <location>
        <begin position="248"/>
        <end position="272"/>
    </location>
</feature>
<evidence type="ECO:0000256" key="1">
    <source>
        <dbReference type="SAM" id="Phobius"/>
    </source>
</evidence>
<dbReference type="AlphaFoldDB" id="A0A037ZEP0"/>
<gene>
    <name evidence="2" type="ORF">ACMU_14225</name>
</gene>
<name>A0A037ZEP0_9RHOB</name>
<feature type="transmembrane region" description="Helical" evidence="1">
    <location>
        <begin position="93"/>
        <end position="113"/>
    </location>
</feature>
<accession>A0A037ZEP0</accession>
<keyword evidence="1" id="KW-1133">Transmembrane helix</keyword>
<protein>
    <submittedName>
        <fullName evidence="2">Cytochrome C oxidase subunit I</fullName>
    </submittedName>
</protein>
<comment type="caution">
    <text evidence="2">The sequence shown here is derived from an EMBL/GenBank/DDBJ whole genome shotgun (WGS) entry which is preliminary data.</text>
</comment>
<feature type="transmembrane region" description="Helical" evidence="1">
    <location>
        <begin position="67"/>
        <end position="87"/>
    </location>
</feature>
<feature type="transmembrane region" description="Helical" evidence="1">
    <location>
        <begin position="139"/>
        <end position="167"/>
    </location>
</feature>
<keyword evidence="1" id="KW-0812">Transmembrane</keyword>
<dbReference type="InterPro" id="IPR018692">
    <property type="entry name" value="DUF2189"/>
</dbReference>
<feature type="transmembrane region" description="Helical" evidence="1">
    <location>
        <begin position="218"/>
        <end position="236"/>
    </location>
</feature>
<dbReference type="Pfam" id="PF09955">
    <property type="entry name" value="DUF2189"/>
    <property type="match status" value="1"/>
</dbReference>
<evidence type="ECO:0000313" key="2">
    <source>
        <dbReference type="EMBL" id="KAJ54915.1"/>
    </source>
</evidence>
<keyword evidence="1" id="KW-0472">Membrane</keyword>
<sequence>MPQTIGNPASWGLRGLRTIGGHMVDSSRRVGSDDATEMPQIRTLSRMDMRAAVWAGWRDFQASRSDAIFLVLLYPVIGLVLMAVGLQMAALPLLFPLMAGFALLGPVAAVGLYEISRRRETGENANWLSAFSVVQRPRFGAIFVLGLYLAGLFLLWMMAANAVYVLTLGPGAPTSLSQFAMDVFTTAPGWAMMIIGFGVGFLFALLVLVVSLISFPMLLHRNVGLPVAVATSVAVFRHNPRIVLSWGAMVAALLMLGSIPMLAGLIVVMPLLGHATWHFYRRAVI</sequence>
<feature type="transmembrane region" description="Helical" evidence="1">
    <location>
        <begin position="187"/>
        <end position="211"/>
    </location>
</feature>
<dbReference type="RefSeq" id="WP_035260021.1">
    <property type="nucleotide sequence ID" value="NZ_JFKE01000005.1"/>
</dbReference>
<dbReference type="Proteomes" id="UP000026249">
    <property type="component" value="Unassembled WGS sequence"/>
</dbReference>
<proteinExistence type="predicted"/>
<dbReference type="OrthoDB" id="9809543at2"/>